<gene>
    <name evidence="3" type="ORF">S01H4_09625</name>
</gene>
<evidence type="ECO:0000256" key="1">
    <source>
        <dbReference type="SAM" id="MobiDB-lite"/>
    </source>
</evidence>
<protein>
    <recommendedName>
        <fullName evidence="2">Bacterial repeat domain-containing protein</fullName>
    </recommendedName>
</protein>
<feature type="non-terminal residue" evidence="3">
    <location>
        <position position="1"/>
    </location>
</feature>
<organism evidence="3">
    <name type="scientific">marine sediment metagenome</name>
    <dbReference type="NCBI Taxonomy" id="412755"/>
    <lineage>
        <taxon>unclassified sequences</taxon>
        <taxon>metagenomes</taxon>
        <taxon>ecological metagenomes</taxon>
    </lineage>
</organism>
<dbReference type="Pfam" id="PF18998">
    <property type="entry name" value="Flg_new_2"/>
    <property type="match status" value="2"/>
</dbReference>
<evidence type="ECO:0000313" key="3">
    <source>
        <dbReference type="EMBL" id="GAG57748.1"/>
    </source>
</evidence>
<dbReference type="InterPro" id="IPR044060">
    <property type="entry name" value="Bacterial_rp_domain"/>
</dbReference>
<dbReference type="NCBIfam" id="TIGR02543">
    <property type="entry name" value="List_Bact_rpt"/>
    <property type="match status" value="1"/>
</dbReference>
<reference evidence="3" key="1">
    <citation type="journal article" date="2014" name="Front. Microbiol.">
        <title>High frequency of phylogenetically diverse reductive dehalogenase-homologous genes in deep subseafloor sedimentary metagenomes.</title>
        <authorList>
            <person name="Kawai M."/>
            <person name="Futagami T."/>
            <person name="Toyoda A."/>
            <person name="Takaki Y."/>
            <person name="Nishi S."/>
            <person name="Hori S."/>
            <person name="Arai W."/>
            <person name="Tsubouchi T."/>
            <person name="Morono Y."/>
            <person name="Uchiyama I."/>
            <person name="Ito T."/>
            <person name="Fujiyama A."/>
            <person name="Inagaki F."/>
            <person name="Takami H."/>
        </authorList>
    </citation>
    <scope>NUCLEOTIDE SEQUENCE</scope>
    <source>
        <strain evidence="3">Expedition CK06-06</strain>
    </source>
</reference>
<evidence type="ECO:0000259" key="2">
    <source>
        <dbReference type="Pfam" id="PF18998"/>
    </source>
</evidence>
<feature type="domain" description="Bacterial repeat" evidence="2">
    <location>
        <begin position="12"/>
        <end position="79"/>
    </location>
</feature>
<feature type="compositionally biased region" description="Polar residues" evidence="1">
    <location>
        <begin position="207"/>
        <end position="221"/>
    </location>
</feature>
<feature type="domain" description="Bacterial repeat" evidence="2">
    <location>
        <begin position="87"/>
        <end position="156"/>
    </location>
</feature>
<dbReference type="EMBL" id="BART01003518">
    <property type="protein sequence ID" value="GAG57748.1"/>
    <property type="molecule type" value="Genomic_DNA"/>
</dbReference>
<sequence>EPVTYTLIMAADPVDGGTTSPAVGAHPDYTAGTVVDISATPASGYQFVNWTGDVADPNLASTTVTMNADKTVTANFELIPAVTYDLTMQVSPIGSGTTTPAVGTHTYSSGTVVNITATPASGYQFVDWTGDVADPNSVSTTVTMNADKTTVANFAPTPSNTMHVSNIDMSFKKVFVGLNTFYTAIATVTIVDDNIEPNPVEGATVSGHWSETTTDSDSGITDANGEVSLESNKVKNPSSGTTFTFTVDNVTKDGWTYNSSANTETSDSISVP</sequence>
<proteinExistence type="predicted"/>
<dbReference type="InterPro" id="IPR013378">
    <property type="entry name" value="InlB-like_B-rpt"/>
</dbReference>
<name>X0ZBH6_9ZZZZ</name>
<feature type="region of interest" description="Disordered" evidence="1">
    <location>
        <begin position="203"/>
        <end position="224"/>
    </location>
</feature>
<dbReference type="AlphaFoldDB" id="X0ZBH6"/>
<comment type="caution">
    <text evidence="3">The sequence shown here is derived from an EMBL/GenBank/DDBJ whole genome shotgun (WGS) entry which is preliminary data.</text>
</comment>
<accession>X0ZBH6</accession>